<evidence type="ECO:0000256" key="6">
    <source>
        <dbReference type="ARBA" id="ARBA00022918"/>
    </source>
</evidence>
<dbReference type="Pfam" id="PF00665">
    <property type="entry name" value="rve"/>
    <property type="match status" value="1"/>
</dbReference>
<dbReference type="AlphaFoldDB" id="A0A7D9IXT4"/>
<dbReference type="GO" id="GO:0003964">
    <property type="term" value="F:RNA-directed DNA polymerase activity"/>
    <property type="evidence" value="ECO:0007669"/>
    <property type="project" value="UniProtKB-KW"/>
</dbReference>
<proteinExistence type="predicted"/>
<evidence type="ECO:0000313" key="7">
    <source>
        <dbReference type="EMBL" id="CAB4016314.1"/>
    </source>
</evidence>
<dbReference type="InterPro" id="IPR041373">
    <property type="entry name" value="RT_RNaseH"/>
</dbReference>
<dbReference type="PANTHER" id="PTHR37984:SF11">
    <property type="entry name" value="INTEGRASE CATALYTIC DOMAIN-CONTAINING PROTEIN"/>
    <property type="match status" value="1"/>
</dbReference>
<evidence type="ECO:0000256" key="3">
    <source>
        <dbReference type="ARBA" id="ARBA00022722"/>
    </source>
</evidence>
<protein>
    <submittedName>
        <fullName evidence="7">Retrovirus-related Pol poly from transposon</fullName>
    </submittedName>
</protein>
<dbReference type="InterPro" id="IPR001584">
    <property type="entry name" value="Integrase_cat-core"/>
</dbReference>
<evidence type="ECO:0000313" key="8">
    <source>
        <dbReference type="Proteomes" id="UP001152795"/>
    </source>
</evidence>
<keyword evidence="2" id="KW-0548">Nucleotidyltransferase</keyword>
<keyword evidence="4" id="KW-0255">Endonuclease</keyword>
<keyword evidence="3" id="KW-0540">Nuclease</keyword>
<dbReference type="GO" id="GO:0004519">
    <property type="term" value="F:endonuclease activity"/>
    <property type="evidence" value="ECO:0007669"/>
    <property type="project" value="UniProtKB-KW"/>
</dbReference>
<organism evidence="7 8">
    <name type="scientific">Paramuricea clavata</name>
    <name type="common">Red gorgonian</name>
    <name type="synonym">Violescent sea-whip</name>
    <dbReference type="NCBI Taxonomy" id="317549"/>
    <lineage>
        <taxon>Eukaryota</taxon>
        <taxon>Metazoa</taxon>
        <taxon>Cnidaria</taxon>
        <taxon>Anthozoa</taxon>
        <taxon>Octocorallia</taxon>
        <taxon>Malacalcyonacea</taxon>
        <taxon>Plexauridae</taxon>
        <taxon>Paramuricea</taxon>
    </lineage>
</organism>
<dbReference type="PANTHER" id="PTHR37984">
    <property type="entry name" value="PROTEIN CBG26694"/>
    <property type="match status" value="1"/>
</dbReference>
<evidence type="ECO:0000256" key="2">
    <source>
        <dbReference type="ARBA" id="ARBA00022695"/>
    </source>
</evidence>
<reference evidence="7" key="1">
    <citation type="submission" date="2020-04" db="EMBL/GenBank/DDBJ databases">
        <authorList>
            <person name="Alioto T."/>
            <person name="Alioto T."/>
            <person name="Gomez Garrido J."/>
        </authorList>
    </citation>
    <scope>NUCLEOTIDE SEQUENCE</scope>
    <source>
        <strain evidence="7">A484AB</strain>
    </source>
</reference>
<accession>A0A7D9IXT4</accession>
<evidence type="ECO:0000256" key="4">
    <source>
        <dbReference type="ARBA" id="ARBA00022759"/>
    </source>
</evidence>
<gene>
    <name evidence="7" type="ORF">PACLA_8A076770</name>
</gene>
<comment type="caution">
    <text evidence="7">The sequence shown here is derived from an EMBL/GenBank/DDBJ whole genome shotgun (WGS) entry which is preliminary data.</text>
</comment>
<dbReference type="InterPro" id="IPR036397">
    <property type="entry name" value="RNaseH_sf"/>
</dbReference>
<dbReference type="Pfam" id="PF17917">
    <property type="entry name" value="RT_RNaseH"/>
    <property type="match status" value="1"/>
</dbReference>
<keyword evidence="6" id="KW-0695">RNA-directed DNA polymerase</keyword>
<dbReference type="OrthoDB" id="5953333at2759"/>
<dbReference type="GO" id="GO:0003676">
    <property type="term" value="F:nucleic acid binding"/>
    <property type="evidence" value="ECO:0007669"/>
    <property type="project" value="InterPro"/>
</dbReference>
<evidence type="ECO:0000256" key="5">
    <source>
        <dbReference type="ARBA" id="ARBA00022801"/>
    </source>
</evidence>
<dbReference type="Gene3D" id="3.30.420.10">
    <property type="entry name" value="Ribonuclease H-like superfamily/Ribonuclease H"/>
    <property type="match status" value="1"/>
</dbReference>
<name>A0A7D9IXT4_PARCT</name>
<dbReference type="GO" id="GO:0016787">
    <property type="term" value="F:hydrolase activity"/>
    <property type="evidence" value="ECO:0007669"/>
    <property type="project" value="UniProtKB-KW"/>
</dbReference>
<dbReference type="PROSITE" id="PS50994">
    <property type="entry name" value="INTEGRASE"/>
    <property type="match status" value="1"/>
</dbReference>
<dbReference type="EMBL" id="CACRXK020009068">
    <property type="protein sequence ID" value="CAB4016314.1"/>
    <property type="molecule type" value="Genomic_DNA"/>
</dbReference>
<dbReference type="InterPro" id="IPR012337">
    <property type="entry name" value="RNaseH-like_sf"/>
</dbReference>
<dbReference type="SUPFAM" id="SSF53098">
    <property type="entry name" value="Ribonuclease H-like"/>
    <property type="match status" value="1"/>
</dbReference>
<dbReference type="InterPro" id="IPR050951">
    <property type="entry name" value="Retrovirus_Pol_polyprotein"/>
</dbReference>
<sequence>MQALVVLELFFCRKDRQLKVSALWYSNYEALSLFNYRERKALAIRWGIKKLRKNLLGAQQFKVITDHKPLQAMFNKTAGDLPPRIEKFIMDVQEYEYVVEYHPGKTNIADYLSRHPRTYAISSSVQAADEFARTVVRAETVMLINNDTAVIMQEIREETRKNTTLTKLIHTIQTGLNETYEELLPYMAEELRVIAFGHEGHKGISKTKSFIRQSCWFPGQLDAKSKNAKSKNAKSKNAKSKNAFLAEQRNQVDSTSLLKHRNHQRDLGNSSKWIFQGPYPNGEYMFVMIDRYSHWPEIAFFRQPPTAKSTIDVMHCIFANKGIPAVCQSDNGQPFQSAEIKSFASKQGFVLKHITPEWPRANGTVQRFNRCMKEAIQAGHVEGKPMRDAATTFLQSYRASPQTTTKKSPFAAMHGGREMRTKLPTETHCDDIVDQE</sequence>
<dbReference type="Proteomes" id="UP001152795">
    <property type="component" value="Unassembled WGS sequence"/>
</dbReference>
<dbReference type="GO" id="GO:0015074">
    <property type="term" value="P:DNA integration"/>
    <property type="evidence" value="ECO:0007669"/>
    <property type="project" value="InterPro"/>
</dbReference>
<keyword evidence="8" id="KW-1185">Reference proteome</keyword>
<keyword evidence="1" id="KW-0808">Transferase</keyword>
<evidence type="ECO:0000256" key="1">
    <source>
        <dbReference type="ARBA" id="ARBA00022679"/>
    </source>
</evidence>
<keyword evidence="5" id="KW-0378">Hydrolase</keyword>